<dbReference type="InterPro" id="IPR025736">
    <property type="entry name" value="PucR_C-HTH_dom"/>
</dbReference>
<evidence type="ECO:0000256" key="1">
    <source>
        <dbReference type="ARBA" id="ARBA00006754"/>
    </source>
</evidence>
<keyword evidence="6" id="KW-1185">Reference proteome</keyword>
<dbReference type="Proteomes" id="UP000733379">
    <property type="component" value="Unassembled WGS sequence"/>
</dbReference>
<comment type="caution">
    <text evidence="5">The sequence shown here is derived from an EMBL/GenBank/DDBJ whole genome shotgun (WGS) entry which is preliminary data.</text>
</comment>
<evidence type="ECO:0000313" key="5">
    <source>
        <dbReference type="EMBL" id="MBU3064936.1"/>
    </source>
</evidence>
<evidence type="ECO:0000259" key="4">
    <source>
        <dbReference type="Pfam" id="PF17853"/>
    </source>
</evidence>
<feature type="domain" description="RsbT co-antagonist protein RsbRD N-terminal" evidence="3">
    <location>
        <begin position="20"/>
        <end position="151"/>
    </location>
</feature>
<dbReference type="PANTHER" id="PTHR33744:SF1">
    <property type="entry name" value="DNA-BINDING TRANSCRIPTIONAL ACTIVATOR ADER"/>
    <property type="match status" value="1"/>
</dbReference>
<dbReference type="Pfam" id="PF17853">
    <property type="entry name" value="GGDEF_2"/>
    <property type="match status" value="1"/>
</dbReference>
<reference evidence="5 6" key="1">
    <citation type="submission" date="2021-06" db="EMBL/GenBank/DDBJ databases">
        <title>Actinomycetes sequencing.</title>
        <authorList>
            <person name="Shan Q."/>
        </authorList>
    </citation>
    <scope>NUCLEOTIDE SEQUENCE [LARGE SCALE GENOMIC DNA]</scope>
    <source>
        <strain evidence="5 6">NEAU-G5</strain>
    </source>
</reference>
<dbReference type="Pfam" id="PF13556">
    <property type="entry name" value="HTH_30"/>
    <property type="match status" value="1"/>
</dbReference>
<dbReference type="InterPro" id="IPR042070">
    <property type="entry name" value="PucR_C-HTH_sf"/>
</dbReference>
<protein>
    <submittedName>
        <fullName evidence="5">Helix-turn-helix domain-containing protein</fullName>
    </submittedName>
</protein>
<gene>
    <name evidence="5" type="ORF">KO481_25820</name>
</gene>
<evidence type="ECO:0000259" key="2">
    <source>
        <dbReference type="Pfam" id="PF13556"/>
    </source>
</evidence>
<sequence length="390" mass="42811">MDNSGHDIAAAARTLAGRVDQLAVELARAIGKEVVYYGTSAVVPFDVLVAVVTEHLRVVLDGLITGVDFDIDPAAAVGAERAREDIPLAAVLEAYRIGFYRLWEALLGAATGADGETVRSLTAKVIAAQGLYTDAAASGYRREQTRRIERDTDTHSALMDALLHGRLFERWSVWEAADYLRLPATGPFVVVAARAPAPGAEALPEIEPKLRSLDVFSAWWELPELTIGILSFRTEQQLTNALALLSRTATARIGVSSRYDDLRETPEALRYARIAAGGRAEPDDLVSVFDGSILGAAAVSAPEITTKLVAPLFDSFDELAQEEREVLFETFRVWVATDGSLRATGELLFCHPNTVRYRLHRIEERTGRSLSRPRDLAELCFAFEVYRRLL</sequence>
<feature type="domain" description="CdaR GGDEF-like" evidence="4">
    <location>
        <begin position="172"/>
        <end position="276"/>
    </location>
</feature>
<name>A0ABS6B5C9_9NOCA</name>
<organism evidence="5 6">
    <name type="scientific">Nocardia albiluteola</name>
    <dbReference type="NCBI Taxonomy" id="2842303"/>
    <lineage>
        <taxon>Bacteria</taxon>
        <taxon>Bacillati</taxon>
        <taxon>Actinomycetota</taxon>
        <taxon>Actinomycetes</taxon>
        <taxon>Mycobacteriales</taxon>
        <taxon>Nocardiaceae</taxon>
        <taxon>Nocardia</taxon>
    </lineage>
</organism>
<accession>A0ABS6B5C9</accession>
<dbReference type="Gene3D" id="1.10.10.2840">
    <property type="entry name" value="PucR C-terminal helix-turn-helix domain"/>
    <property type="match status" value="1"/>
</dbReference>
<dbReference type="PANTHER" id="PTHR33744">
    <property type="entry name" value="CARBOHYDRATE DIACID REGULATOR"/>
    <property type="match status" value="1"/>
</dbReference>
<dbReference type="Pfam" id="PF14361">
    <property type="entry name" value="RsbRD_N"/>
    <property type="match status" value="1"/>
</dbReference>
<dbReference type="RefSeq" id="WP_215920598.1">
    <property type="nucleotide sequence ID" value="NZ_JAHKNI010000009.1"/>
</dbReference>
<evidence type="ECO:0000259" key="3">
    <source>
        <dbReference type="Pfam" id="PF14361"/>
    </source>
</evidence>
<proteinExistence type="inferred from homology"/>
<evidence type="ECO:0000313" key="6">
    <source>
        <dbReference type="Proteomes" id="UP000733379"/>
    </source>
</evidence>
<feature type="domain" description="PucR C-terminal helix-turn-helix" evidence="2">
    <location>
        <begin position="327"/>
        <end position="384"/>
    </location>
</feature>
<comment type="similarity">
    <text evidence="1">Belongs to the CdaR family.</text>
</comment>
<dbReference type="InterPro" id="IPR041522">
    <property type="entry name" value="CdaR_GGDEF"/>
</dbReference>
<dbReference type="EMBL" id="JAHKNI010000009">
    <property type="protein sequence ID" value="MBU3064936.1"/>
    <property type="molecule type" value="Genomic_DNA"/>
</dbReference>
<dbReference type="InterPro" id="IPR025751">
    <property type="entry name" value="RsbRD_N_dom"/>
</dbReference>
<dbReference type="InterPro" id="IPR051448">
    <property type="entry name" value="CdaR-like_regulators"/>
</dbReference>